<feature type="non-terminal residue" evidence="1">
    <location>
        <position position="1"/>
    </location>
</feature>
<organism evidence="1 2">
    <name type="scientific">Acaulospora morrowiae</name>
    <dbReference type="NCBI Taxonomy" id="94023"/>
    <lineage>
        <taxon>Eukaryota</taxon>
        <taxon>Fungi</taxon>
        <taxon>Fungi incertae sedis</taxon>
        <taxon>Mucoromycota</taxon>
        <taxon>Glomeromycotina</taxon>
        <taxon>Glomeromycetes</taxon>
        <taxon>Diversisporales</taxon>
        <taxon>Acaulosporaceae</taxon>
        <taxon>Acaulospora</taxon>
    </lineage>
</organism>
<comment type="caution">
    <text evidence="1">The sequence shown here is derived from an EMBL/GenBank/DDBJ whole genome shotgun (WGS) entry which is preliminary data.</text>
</comment>
<reference evidence="1" key="1">
    <citation type="submission" date="2021-06" db="EMBL/GenBank/DDBJ databases">
        <authorList>
            <person name="Kallberg Y."/>
            <person name="Tangrot J."/>
            <person name="Rosling A."/>
        </authorList>
    </citation>
    <scope>NUCLEOTIDE SEQUENCE</scope>
    <source>
        <strain evidence="1">CL551</strain>
    </source>
</reference>
<name>A0A9N9FYC5_9GLOM</name>
<proteinExistence type="predicted"/>
<protein>
    <submittedName>
        <fullName evidence="1">596_t:CDS:1</fullName>
    </submittedName>
</protein>
<dbReference type="EMBL" id="CAJVPV010004012">
    <property type="protein sequence ID" value="CAG8564727.1"/>
    <property type="molecule type" value="Genomic_DNA"/>
</dbReference>
<keyword evidence="2" id="KW-1185">Reference proteome</keyword>
<accession>A0A9N9FYC5</accession>
<dbReference type="Proteomes" id="UP000789342">
    <property type="component" value="Unassembled WGS sequence"/>
</dbReference>
<evidence type="ECO:0000313" key="2">
    <source>
        <dbReference type="Proteomes" id="UP000789342"/>
    </source>
</evidence>
<dbReference type="AlphaFoldDB" id="A0A9N9FYC5"/>
<gene>
    <name evidence="1" type="ORF">AMORRO_LOCUS6183</name>
</gene>
<sequence length="55" mass="6650">ENLEEHGTRRKIEQDRNGSFANKRLLRKTMLALIKDMRNIVRLMNKETLVERNIR</sequence>
<evidence type="ECO:0000313" key="1">
    <source>
        <dbReference type="EMBL" id="CAG8564727.1"/>
    </source>
</evidence>